<feature type="compositionally biased region" description="Basic and acidic residues" evidence="1">
    <location>
        <begin position="44"/>
        <end position="53"/>
    </location>
</feature>
<dbReference type="EMBL" id="ML119900">
    <property type="protein sequence ID" value="RPA71774.1"/>
    <property type="molecule type" value="Genomic_DNA"/>
</dbReference>
<evidence type="ECO:0000256" key="1">
    <source>
        <dbReference type="SAM" id="MobiDB-lite"/>
    </source>
</evidence>
<evidence type="ECO:0000313" key="2">
    <source>
        <dbReference type="EMBL" id="RPA71774.1"/>
    </source>
</evidence>
<feature type="compositionally biased region" description="Polar residues" evidence="1">
    <location>
        <begin position="11"/>
        <end position="23"/>
    </location>
</feature>
<reference evidence="2 3" key="1">
    <citation type="journal article" date="2018" name="Nat. Ecol. Evol.">
        <title>Pezizomycetes genomes reveal the molecular basis of ectomycorrhizal truffle lifestyle.</title>
        <authorList>
            <person name="Murat C."/>
            <person name="Payen T."/>
            <person name="Noel B."/>
            <person name="Kuo A."/>
            <person name="Morin E."/>
            <person name="Chen J."/>
            <person name="Kohler A."/>
            <person name="Krizsan K."/>
            <person name="Balestrini R."/>
            <person name="Da Silva C."/>
            <person name="Montanini B."/>
            <person name="Hainaut M."/>
            <person name="Levati E."/>
            <person name="Barry K.W."/>
            <person name="Belfiori B."/>
            <person name="Cichocki N."/>
            <person name="Clum A."/>
            <person name="Dockter R.B."/>
            <person name="Fauchery L."/>
            <person name="Guy J."/>
            <person name="Iotti M."/>
            <person name="Le Tacon F."/>
            <person name="Lindquist E.A."/>
            <person name="Lipzen A."/>
            <person name="Malagnac F."/>
            <person name="Mello A."/>
            <person name="Molinier V."/>
            <person name="Miyauchi S."/>
            <person name="Poulain J."/>
            <person name="Riccioni C."/>
            <person name="Rubini A."/>
            <person name="Sitrit Y."/>
            <person name="Splivallo R."/>
            <person name="Traeger S."/>
            <person name="Wang M."/>
            <person name="Zifcakova L."/>
            <person name="Wipf D."/>
            <person name="Zambonelli A."/>
            <person name="Paolocci F."/>
            <person name="Nowrousian M."/>
            <person name="Ottonello S."/>
            <person name="Baldrian P."/>
            <person name="Spatafora J.W."/>
            <person name="Henrissat B."/>
            <person name="Nagy L.G."/>
            <person name="Aury J.M."/>
            <person name="Wincker P."/>
            <person name="Grigoriev I.V."/>
            <person name="Bonfante P."/>
            <person name="Martin F.M."/>
        </authorList>
    </citation>
    <scope>NUCLEOTIDE SEQUENCE [LARGE SCALE GENOMIC DNA]</scope>
    <source>
        <strain evidence="2 3">RN42</strain>
    </source>
</reference>
<gene>
    <name evidence="2" type="ORF">BJ508DRAFT_315298</name>
</gene>
<dbReference type="Proteomes" id="UP000275078">
    <property type="component" value="Unassembled WGS sequence"/>
</dbReference>
<keyword evidence="3" id="KW-1185">Reference proteome</keyword>
<accession>A0A3N4HQ32</accession>
<feature type="compositionally biased region" description="Basic and acidic residues" evidence="1">
    <location>
        <begin position="76"/>
        <end position="90"/>
    </location>
</feature>
<proteinExistence type="predicted"/>
<evidence type="ECO:0000313" key="3">
    <source>
        <dbReference type="Proteomes" id="UP000275078"/>
    </source>
</evidence>
<protein>
    <submittedName>
        <fullName evidence="2">Uncharacterized protein</fullName>
    </submittedName>
</protein>
<name>A0A3N4HQ32_ASCIM</name>
<organism evidence="2 3">
    <name type="scientific">Ascobolus immersus RN42</name>
    <dbReference type="NCBI Taxonomy" id="1160509"/>
    <lineage>
        <taxon>Eukaryota</taxon>
        <taxon>Fungi</taxon>
        <taxon>Dikarya</taxon>
        <taxon>Ascomycota</taxon>
        <taxon>Pezizomycotina</taxon>
        <taxon>Pezizomycetes</taxon>
        <taxon>Pezizales</taxon>
        <taxon>Ascobolaceae</taxon>
        <taxon>Ascobolus</taxon>
    </lineage>
</organism>
<dbReference type="AlphaFoldDB" id="A0A3N4HQ32"/>
<feature type="region of interest" description="Disordered" evidence="1">
    <location>
        <begin position="1"/>
        <end position="107"/>
    </location>
</feature>
<sequence length="339" mass="38678">MSSKDERCYRSTPTVNRQSSQAESCPIKRYCPTARPYQRVTPHRAVERRRSTEVHSPLAGEYNEMDLDDSPGNDGVSDRFDSKEAARDQDDQVCTNRQDGKGLQESRMGNCAAVSTAAGELQRTVRSTGPSITDIVEAKMILKWNWENYNPARTLYYQSEYLARRVQRCFPSIDVGIPADQIERREYAGVGIEEFANEATDGRESNSQGPFNGKKKKAAVRDPHWGVLLDLPDVTTNIEETRLESIEKKAACKHYREILYWDDGSYELEYPDMLFQVGKTYFLYNGRYRTCLLLGVVGEEKAVVDAMVPHVQKLEEIDGRNFKRVPIPELKGYDFVEDC</sequence>